<dbReference type="AlphaFoldDB" id="A0A411WQD7"/>
<comment type="subunit">
    <text evidence="2">Homodimer.</text>
</comment>
<dbReference type="Gene3D" id="3.40.50.620">
    <property type="entry name" value="HUPs"/>
    <property type="match status" value="1"/>
</dbReference>
<dbReference type="EMBL" id="CP034752">
    <property type="protein sequence ID" value="QBH98431.1"/>
    <property type="molecule type" value="Genomic_DNA"/>
</dbReference>
<dbReference type="InterPro" id="IPR014729">
    <property type="entry name" value="Rossmann-like_a/b/a_fold"/>
</dbReference>
<name>A0A411WQD7_9GAMM</name>
<evidence type="ECO:0000256" key="3">
    <source>
        <dbReference type="ARBA" id="ARBA00040934"/>
    </source>
</evidence>
<dbReference type="NCBIfam" id="NF011581">
    <property type="entry name" value="PRK15005.1"/>
    <property type="match status" value="1"/>
</dbReference>
<dbReference type="Pfam" id="PF00582">
    <property type="entry name" value="Usp"/>
    <property type="match status" value="1"/>
</dbReference>
<dbReference type="RefSeq" id="WP_130593356.1">
    <property type="nucleotide sequence ID" value="NZ_CP034752.1"/>
</dbReference>
<dbReference type="OrthoDB" id="9792500at2"/>
<gene>
    <name evidence="5" type="primary">uspF</name>
    <name evidence="5" type="ORF">EKN56_19765</name>
</gene>
<feature type="domain" description="UspA" evidence="4">
    <location>
        <begin position="1"/>
        <end position="145"/>
    </location>
</feature>
<dbReference type="PANTHER" id="PTHR46268">
    <property type="entry name" value="STRESS RESPONSE PROTEIN NHAX"/>
    <property type="match status" value="1"/>
</dbReference>
<accession>A0A411WQD7</accession>
<comment type="similarity">
    <text evidence="1">Belongs to the universal stress protein A family.</text>
</comment>
<reference evidence="5 6" key="1">
    <citation type="submission" date="2019-03" db="EMBL/GenBank/DDBJ databases">
        <title>Pragia sp. nov. isolated from the gut tract of Carduelis flavirostris.</title>
        <authorList>
            <person name="Ge Y."/>
        </authorList>
    </citation>
    <scope>NUCLEOTIDE SEQUENCE [LARGE SCALE GENOMIC DNA]</scope>
    <source>
        <strain evidence="5 6">CF-458</strain>
    </source>
</reference>
<dbReference type="Proteomes" id="UP000293154">
    <property type="component" value="Chromosome"/>
</dbReference>
<protein>
    <recommendedName>
        <fullName evidence="3">Universal stress protein F</fullName>
    </recommendedName>
</protein>
<evidence type="ECO:0000256" key="2">
    <source>
        <dbReference type="ARBA" id="ARBA00011738"/>
    </source>
</evidence>
<organism evidence="5 6">
    <name type="scientific">Limnobaculum zhutongyuii</name>
    <dbReference type="NCBI Taxonomy" id="2498113"/>
    <lineage>
        <taxon>Bacteria</taxon>
        <taxon>Pseudomonadati</taxon>
        <taxon>Pseudomonadota</taxon>
        <taxon>Gammaproteobacteria</taxon>
        <taxon>Enterobacterales</taxon>
        <taxon>Budviciaceae</taxon>
        <taxon>Limnobaculum</taxon>
    </lineage>
</organism>
<dbReference type="SUPFAM" id="SSF52402">
    <property type="entry name" value="Adenine nucleotide alpha hydrolases-like"/>
    <property type="match status" value="1"/>
</dbReference>
<proteinExistence type="inferred from homology"/>
<dbReference type="InterPro" id="IPR006016">
    <property type="entry name" value="UspA"/>
</dbReference>
<dbReference type="CDD" id="cd00293">
    <property type="entry name" value="USP-like"/>
    <property type="match status" value="1"/>
</dbReference>
<evidence type="ECO:0000313" key="6">
    <source>
        <dbReference type="Proteomes" id="UP000293154"/>
    </source>
</evidence>
<keyword evidence="6" id="KW-1185">Reference proteome</keyword>
<evidence type="ECO:0000259" key="4">
    <source>
        <dbReference type="Pfam" id="PF00582"/>
    </source>
</evidence>
<dbReference type="PANTHER" id="PTHR46268:SF18">
    <property type="entry name" value="UNIVERSAL STRESS PROTEIN F"/>
    <property type="match status" value="1"/>
</dbReference>
<evidence type="ECO:0000256" key="1">
    <source>
        <dbReference type="ARBA" id="ARBA00008791"/>
    </source>
</evidence>
<dbReference type="InterPro" id="IPR006015">
    <property type="entry name" value="Universal_stress_UspA"/>
</dbReference>
<dbReference type="PRINTS" id="PR01438">
    <property type="entry name" value="UNVRSLSTRESS"/>
</dbReference>
<dbReference type="KEGG" id="prag:EKN56_19765"/>
<sequence>MYHTILVPIDISTPELTQLVVPHVKAQVSLNDNARVHFLTVIPIFPYYASLGLAYSPEAPDNEMIRSEALSQLTEAIKPFNIPKSRMETHLATGSPKDRILGLAESIQADIIIVASHRPSMATYLLGSNAAAIVRYAKCPVLVIR</sequence>
<evidence type="ECO:0000313" key="5">
    <source>
        <dbReference type="EMBL" id="QBH98431.1"/>
    </source>
</evidence>